<feature type="transmembrane region" description="Helical" evidence="1">
    <location>
        <begin position="205"/>
        <end position="224"/>
    </location>
</feature>
<feature type="transmembrane region" description="Helical" evidence="1">
    <location>
        <begin position="68"/>
        <end position="89"/>
    </location>
</feature>
<gene>
    <name evidence="2" type="ORF">DPRO_1016</name>
</gene>
<evidence type="ECO:0000313" key="3">
    <source>
        <dbReference type="Proteomes" id="UP000219215"/>
    </source>
</evidence>
<feature type="transmembrane region" description="Helical" evidence="1">
    <location>
        <begin position="101"/>
        <end position="120"/>
    </location>
</feature>
<feature type="transmembrane region" description="Helical" evidence="1">
    <location>
        <begin position="259"/>
        <end position="282"/>
    </location>
</feature>
<dbReference type="KEGG" id="pprf:DPRO_1016"/>
<dbReference type="RefSeq" id="WP_097011079.1">
    <property type="nucleotide sequence ID" value="NZ_LT907975.1"/>
</dbReference>
<keyword evidence="1" id="KW-1133">Transmembrane helix</keyword>
<reference evidence="3" key="1">
    <citation type="submission" date="2017-09" db="EMBL/GenBank/DDBJ databases">
        <authorList>
            <person name="Regsiter A."/>
            <person name="William W."/>
        </authorList>
    </citation>
    <scope>NUCLEOTIDE SEQUENCE [LARGE SCALE GENOMIC DNA]</scope>
    <source>
        <strain evidence="3">500-1</strain>
    </source>
</reference>
<sequence length="295" mass="33258">MQPMIKIYHGATYVFDPLHHFWEHDRTQRFVAGVLVFVFLFALVAIELKRQGLLSGHFAELVPTNHYMAINLAFTLVLILEVVSLIFTLPCSISKAVGKQFEILALILLRSAFKALSEFPEPITITGHEQELWIILTDGGGAIVIFALLGVYKVLRRSLDETITRGPTLFRFVAAKKIIALAMLVIFLFMGAKNISLFFSGNEPFNFFQSFYTVLIFSDIMLVLTAQRYLPSFRAVFRNSGFALATLLIRLALTAPPFYNVAIGTGAALFACALTLVYNTFYSRNSKYRRYRGVK</sequence>
<feature type="transmembrane region" description="Helical" evidence="1">
    <location>
        <begin position="30"/>
        <end position="48"/>
    </location>
</feature>
<proteinExistence type="predicted"/>
<name>A0A2C8F5R8_9BACT</name>
<dbReference type="OrthoDB" id="820796at2"/>
<feature type="transmembrane region" description="Helical" evidence="1">
    <location>
        <begin position="236"/>
        <end position="253"/>
    </location>
</feature>
<keyword evidence="1" id="KW-0812">Transmembrane</keyword>
<dbReference type="Proteomes" id="UP000219215">
    <property type="component" value="Chromosome DPRO"/>
</dbReference>
<keyword evidence="3" id="KW-1185">Reference proteome</keyword>
<accession>A0A2C8F5R8</accession>
<keyword evidence="1" id="KW-0472">Membrane</keyword>
<evidence type="ECO:0000256" key="1">
    <source>
        <dbReference type="SAM" id="Phobius"/>
    </source>
</evidence>
<evidence type="ECO:0000313" key="2">
    <source>
        <dbReference type="EMBL" id="SOB57903.1"/>
    </source>
</evidence>
<organism evidence="2 3">
    <name type="scientific">Pseudodesulfovibrio profundus</name>
    <dbReference type="NCBI Taxonomy" id="57320"/>
    <lineage>
        <taxon>Bacteria</taxon>
        <taxon>Pseudomonadati</taxon>
        <taxon>Thermodesulfobacteriota</taxon>
        <taxon>Desulfovibrionia</taxon>
        <taxon>Desulfovibrionales</taxon>
        <taxon>Desulfovibrionaceae</taxon>
    </lineage>
</organism>
<feature type="transmembrane region" description="Helical" evidence="1">
    <location>
        <begin position="178"/>
        <end position="199"/>
    </location>
</feature>
<dbReference type="EMBL" id="LT907975">
    <property type="protein sequence ID" value="SOB57903.1"/>
    <property type="molecule type" value="Genomic_DNA"/>
</dbReference>
<feature type="transmembrane region" description="Helical" evidence="1">
    <location>
        <begin position="132"/>
        <end position="155"/>
    </location>
</feature>
<protein>
    <submittedName>
        <fullName evidence="2">Uncharacterized protein</fullName>
    </submittedName>
</protein>
<dbReference type="AlphaFoldDB" id="A0A2C8F5R8"/>